<comment type="cofactor">
    <cofactor evidence="1">
        <name>Mg(2+)</name>
        <dbReference type="ChEBI" id="CHEBI:18420"/>
    </cofactor>
</comment>
<evidence type="ECO:0000313" key="8">
    <source>
        <dbReference type="EMBL" id="OGY52520.1"/>
    </source>
</evidence>
<dbReference type="InterPro" id="IPR034907">
    <property type="entry name" value="NDK-like_dom"/>
</dbReference>
<dbReference type="EMBL" id="MHIL01000001">
    <property type="protein sequence ID" value="OGY52520.1"/>
    <property type="molecule type" value="Genomic_DNA"/>
</dbReference>
<dbReference type="SUPFAM" id="SSF54919">
    <property type="entry name" value="Nucleoside diphosphate kinase, NDK"/>
    <property type="match status" value="1"/>
</dbReference>
<proteinExistence type="inferred from homology"/>
<dbReference type="Proteomes" id="UP000177310">
    <property type="component" value="Unassembled WGS sequence"/>
</dbReference>
<dbReference type="PROSITE" id="PS51374">
    <property type="entry name" value="NDPK_LIKE"/>
    <property type="match status" value="1"/>
</dbReference>
<evidence type="ECO:0000256" key="3">
    <source>
        <dbReference type="ARBA" id="ARBA00012966"/>
    </source>
</evidence>
<comment type="caution">
    <text evidence="6">Lacks conserved residue(s) required for the propagation of feature annotation.</text>
</comment>
<dbReference type="PANTHER" id="PTHR11349">
    <property type="entry name" value="NUCLEOSIDE DIPHOSPHATE KINASE"/>
    <property type="match status" value="1"/>
</dbReference>
<feature type="domain" description="Nucleoside diphosphate kinase-like" evidence="7">
    <location>
        <begin position="8"/>
        <end position="189"/>
    </location>
</feature>
<sequence length="201" mass="22730">MADRDITKERTVVLLKPDGVKRGLVGEVLNRFEKMGLKIVALKMVWVDKDMAQQHYPDSRTELMRGIGEKTLKTYEKYGRDPNEEFGTLEPEAIGRMVNQWNIDFITSGPVVAVLFEGLHAIDNVRMVAGNTLPVFAESGTIRGDYSVDSPALANRDKRAVRNIIHASGNVEEAKYEAQLWFRNDEIHTYTRADEAVMFGK</sequence>
<organism evidence="8 9">
    <name type="scientific">Candidatus Buchananbacteria bacterium RIFCSPHIGHO2_02_FULL_56_16</name>
    <dbReference type="NCBI Taxonomy" id="1797542"/>
    <lineage>
        <taxon>Bacteria</taxon>
        <taxon>Candidatus Buchananiibacteriota</taxon>
    </lineage>
</organism>
<dbReference type="STRING" id="1797542.A3J59_04245"/>
<dbReference type="Gene3D" id="3.30.70.141">
    <property type="entry name" value="Nucleoside diphosphate kinase-like domain"/>
    <property type="match status" value="1"/>
</dbReference>
<comment type="caution">
    <text evidence="8">The sequence shown here is derived from an EMBL/GenBank/DDBJ whole genome shotgun (WGS) entry which is preliminary data.</text>
</comment>
<dbReference type="InterPro" id="IPR036850">
    <property type="entry name" value="NDK-like_dom_sf"/>
</dbReference>
<reference evidence="8 9" key="1">
    <citation type="journal article" date="2016" name="Nat. Commun.">
        <title>Thousands of microbial genomes shed light on interconnected biogeochemical processes in an aquifer system.</title>
        <authorList>
            <person name="Anantharaman K."/>
            <person name="Brown C.T."/>
            <person name="Hug L.A."/>
            <person name="Sharon I."/>
            <person name="Castelle C.J."/>
            <person name="Probst A.J."/>
            <person name="Thomas B.C."/>
            <person name="Singh A."/>
            <person name="Wilkins M.J."/>
            <person name="Karaoz U."/>
            <person name="Brodie E.L."/>
            <person name="Williams K.H."/>
            <person name="Hubbard S.S."/>
            <person name="Banfield J.F."/>
        </authorList>
    </citation>
    <scope>NUCLEOTIDE SEQUENCE [LARGE SCALE GENOMIC DNA]</scope>
</reference>
<protein>
    <recommendedName>
        <fullName evidence="3">nucleoside-diphosphate kinase</fullName>
        <ecNumber evidence="3">2.7.4.6</ecNumber>
    </recommendedName>
</protein>
<dbReference type="AlphaFoldDB" id="A0A1G1YLH8"/>
<dbReference type="EC" id="2.7.4.6" evidence="3"/>
<dbReference type="CDD" id="cd04413">
    <property type="entry name" value="NDPk_I"/>
    <property type="match status" value="1"/>
</dbReference>
<evidence type="ECO:0000256" key="4">
    <source>
        <dbReference type="ARBA" id="ARBA00022679"/>
    </source>
</evidence>
<evidence type="ECO:0000256" key="2">
    <source>
        <dbReference type="ARBA" id="ARBA00008142"/>
    </source>
</evidence>
<dbReference type="GO" id="GO:0004550">
    <property type="term" value="F:nucleoside diphosphate kinase activity"/>
    <property type="evidence" value="ECO:0007669"/>
    <property type="project" value="UniProtKB-EC"/>
</dbReference>
<gene>
    <name evidence="8" type="ORF">A3J59_04245</name>
</gene>
<comment type="similarity">
    <text evidence="2 6">Belongs to the NDK family.</text>
</comment>
<evidence type="ECO:0000256" key="6">
    <source>
        <dbReference type="PROSITE-ProRule" id="PRU00706"/>
    </source>
</evidence>
<dbReference type="SMART" id="SM00562">
    <property type="entry name" value="NDK"/>
    <property type="match status" value="1"/>
</dbReference>
<keyword evidence="5 8" id="KW-0418">Kinase</keyword>
<evidence type="ECO:0000256" key="1">
    <source>
        <dbReference type="ARBA" id="ARBA00001946"/>
    </source>
</evidence>
<accession>A0A1G1YLH8</accession>
<evidence type="ECO:0000259" key="7">
    <source>
        <dbReference type="SMART" id="SM00562"/>
    </source>
</evidence>
<keyword evidence="4" id="KW-0808">Transferase</keyword>
<evidence type="ECO:0000256" key="5">
    <source>
        <dbReference type="ARBA" id="ARBA00022777"/>
    </source>
</evidence>
<name>A0A1G1YLH8_9BACT</name>
<evidence type="ECO:0000313" key="9">
    <source>
        <dbReference type="Proteomes" id="UP000177310"/>
    </source>
</evidence>
<dbReference type="Pfam" id="PF00334">
    <property type="entry name" value="NDK"/>
    <property type="match status" value="2"/>
</dbReference>